<accession>A0AC35UFQ8</accession>
<evidence type="ECO:0000313" key="1">
    <source>
        <dbReference type="Proteomes" id="UP000095286"/>
    </source>
</evidence>
<proteinExistence type="predicted"/>
<name>A0AC35UFQ8_9BILA</name>
<organism evidence="1 2">
    <name type="scientific">Rhabditophanes sp. KR3021</name>
    <dbReference type="NCBI Taxonomy" id="114890"/>
    <lineage>
        <taxon>Eukaryota</taxon>
        <taxon>Metazoa</taxon>
        <taxon>Ecdysozoa</taxon>
        <taxon>Nematoda</taxon>
        <taxon>Chromadorea</taxon>
        <taxon>Rhabditida</taxon>
        <taxon>Tylenchina</taxon>
        <taxon>Panagrolaimomorpha</taxon>
        <taxon>Strongyloidoidea</taxon>
        <taxon>Alloionematidae</taxon>
        <taxon>Rhabditophanes</taxon>
    </lineage>
</organism>
<evidence type="ECO:0000313" key="2">
    <source>
        <dbReference type="WBParaSite" id="RSKR_0001146400.1"/>
    </source>
</evidence>
<dbReference type="WBParaSite" id="RSKR_0001146400.1">
    <property type="protein sequence ID" value="RSKR_0001146400.1"/>
    <property type="gene ID" value="RSKR_0001146400"/>
</dbReference>
<dbReference type="Proteomes" id="UP000095286">
    <property type="component" value="Unplaced"/>
</dbReference>
<sequence>MTHWFHRHPLKPSLFIKFDGLQDVLTTDSASKLCGELRLRRDQFLEKLRNASNNCGEVENDFDKYMKCMYGFVVEPTDETKKKDSKLRHLVKFTWGHTMLGTEAFSVADAWFEILSMCVNMALYLMKHSAYLSQKEDMNEEECKIIFKSLRKAAGLFEYAQSYTEKVNGTTGTDIPYCDLDNNILEVYKQQCLGEAQEIVMGKAIEDKHKAELIANLSYSTAKVFANCSALIEKLPKNIFGKWNHYFKIKEEIYTIYAYAFLAEKCLAEDKCGVAIACCKVAITHYDNAADLCDKYPIASGVGIIAKIKNHLFFRKMVPILKRHLEKAERENGFIYHQPVPAKDQIPSFADSSPLAAKAEPYELPLDSEIWNDASYKSFDITKAKMPDFAKIKKSSKKLKVVDEVTLYSTEKDRNNKSGCTIS</sequence>
<protein>
    <submittedName>
        <fullName evidence="2">BRO1 domain-containing protein</fullName>
    </submittedName>
</protein>
<reference evidence="2" key="1">
    <citation type="submission" date="2016-11" db="UniProtKB">
        <authorList>
            <consortium name="WormBaseParasite"/>
        </authorList>
    </citation>
    <scope>IDENTIFICATION</scope>
    <source>
        <strain evidence="2">KR3021</strain>
    </source>
</reference>